<dbReference type="EMBL" id="QYRN01000004">
    <property type="protein sequence ID" value="RIY01455.1"/>
    <property type="molecule type" value="Genomic_DNA"/>
</dbReference>
<feature type="compositionally biased region" description="Low complexity" evidence="1">
    <location>
        <begin position="190"/>
        <end position="199"/>
    </location>
</feature>
<dbReference type="RefSeq" id="WP_119539637.1">
    <property type="nucleotide sequence ID" value="NZ_QYRN01000004.1"/>
</dbReference>
<evidence type="ECO:0000256" key="1">
    <source>
        <dbReference type="SAM" id="MobiDB-lite"/>
    </source>
</evidence>
<name>A0A3A1WLZ4_9HYPH</name>
<keyword evidence="2" id="KW-0812">Transmembrane</keyword>
<reference evidence="4" key="1">
    <citation type="submission" date="2018-09" db="EMBL/GenBank/DDBJ databases">
        <authorList>
            <person name="Tuo L."/>
        </authorList>
    </citation>
    <scope>NUCLEOTIDE SEQUENCE [LARGE SCALE GENOMIC DNA]</scope>
    <source>
        <strain evidence="4">M2BS4Y-1</strain>
    </source>
</reference>
<dbReference type="OrthoDB" id="7909109at2"/>
<evidence type="ECO:0008006" key="5">
    <source>
        <dbReference type="Google" id="ProtNLM"/>
    </source>
</evidence>
<keyword evidence="4" id="KW-1185">Reference proteome</keyword>
<organism evidence="3 4">
    <name type="scientific">Aureimonas flava</name>
    <dbReference type="NCBI Taxonomy" id="2320271"/>
    <lineage>
        <taxon>Bacteria</taxon>
        <taxon>Pseudomonadati</taxon>
        <taxon>Pseudomonadota</taxon>
        <taxon>Alphaproteobacteria</taxon>
        <taxon>Hyphomicrobiales</taxon>
        <taxon>Aurantimonadaceae</taxon>
        <taxon>Aureimonas</taxon>
    </lineage>
</organism>
<feature type="region of interest" description="Disordered" evidence="1">
    <location>
        <begin position="322"/>
        <end position="344"/>
    </location>
</feature>
<protein>
    <recommendedName>
        <fullName evidence="5">Polysaccharide chain length determinant N-terminal domain-containing protein</fullName>
    </recommendedName>
</protein>
<feature type="compositionally biased region" description="Basic and acidic residues" evidence="1">
    <location>
        <begin position="205"/>
        <end position="221"/>
    </location>
</feature>
<feature type="transmembrane region" description="Helical" evidence="2">
    <location>
        <begin position="25"/>
        <end position="43"/>
    </location>
</feature>
<gene>
    <name evidence="3" type="ORF">D3218_08875</name>
</gene>
<accession>A0A3A1WLZ4</accession>
<evidence type="ECO:0000313" key="3">
    <source>
        <dbReference type="EMBL" id="RIY01455.1"/>
    </source>
</evidence>
<dbReference type="Proteomes" id="UP000265750">
    <property type="component" value="Unassembled WGS sequence"/>
</dbReference>
<dbReference type="AlphaFoldDB" id="A0A3A1WLZ4"/>
<feature type="region of interest" description="Disordered" evidence="1">
    <location>
        <begin position="190"/>
        <end position="221"/>
    </location>
</feature>
<sequence length="649" mass="68370">MTDRQRRIERGASLARVLWSNRARIVLSTGALGFAAFLAGSLIPPFHRATIRVAAAPEVSAQWTDAVLRDVAAEQPGRTNAARAGVLAAWADLIDQSSTLRPDSGVERADDGAVLVWAEDHEADAARRRAEAMADRLVARIESRGPAAGVSEPTRSDPQPTPAGVQALDASIAKARIALADAQARLAEAQTEAPAAGDAAARRRTSLDAGRRAAEAARQELQETERFARELPGAAPSAAPPAVQGRAEWRNWRDVRARRDAVAAQAAELSRTLLDGHPRMAMVRLRLDDLEGEVGTAARRLADALGRRVATLRREADRLDRTVASEEAADGADEAARTRREAAAAQVDAARRTLDALETARSAAEAEAASEPAVQAVAPEVSAVPFVSTSLAETEYRPDIWPIVAGSAALGFLVSSLYAVVAAPRPQPVPAAPSEIAVRGRRRGAVREDGEAAGERRAGSLRFDITPADELVGGILASEIGRVVIVPIGSDERPAAVEIVRRLALRGRPGALVDLSERQLAACAMGVAPDALGVSDMIAGDATFAEIARPDFATLAEAFGAGRAKVEEAAFLAMERRNVLDFIERNYEVVLVVCGGMPLETVKSLLTPEAALVVTVEGEDEDGIAAGTARLRAAGLADMILADGRQLAT</sequence>
<keyword evidence="2" id="KW-1133">Transmembrane helix</keyword>
<keyword evidence="2" id="KW-0472">Membrane</keyword>
<feature type="region of interest" description="Disordered" evidence="1">
    <location>
        <begin position="144"/>
        <end position="164"/>
    </location>
</feature>
<proteinExistence type="predicted"/>
<comment type="caution">
    <text evidence="3">The sequence shown here is derived from an EMBL/GenBank/DDBJ whole genome shotgun (WGS) entry which is preliminary data.</text>
</comment>
<evidence type="ECO:0000256" key="2">
    <source>
        <dbReference type="SAM" id="Phobius"/>
    </source>
</evidence>
<evidence type="ECO:0000313" key="4">
    <source>
        <dbReference type="Proteomes" id="UP000265750"/>
    </source>
</evidence>